<accession>C6XPV1</accession>
<dbReference type="Gene3D" id="2.70.98.10">
    <property type="match status" value="1"/>
</dbReference>
<evidence type="ECO:0000313" key="1">
    <source>
        <dbReference type="EMBL" id="ACT60366.1"/>
    </source>
</evidence>
<dbReference type="GO" id="GO:0030246">
    <property type="term" value="F:carbohydrate binding"/>
    <property type="evidence" value="ECO:0007669"/>
    <property type="project" value="InterPro"/>
</dbReference>
<dbReference type="InterPro" id="IPR014718">
    <property type="entry name" value="GH-type_carb-bd"/>
</dbReference>
<keyword evidence="2" id="KW-1185">Reference proteome</keyword>
<dbReference type="Proteomes" id="UP000002745">
    <property type="component" value="Chromosome"/>
</dbReference>
<dbReference type="KEGG" id="hba:Hbal_2692"/>
<dbReference type="HOGENOM" id="CLU_056939_0_0_5"/>
<gene>
    <name evidence="1" type="ordered locus">Hbal_2692</name>
</gene>
<name>C6XPV1_HIRBI</name>
<dbReference type="STRING" id="582402.Hbal_2692"/>
<dbReference type="OrthoDB" id="9791280at2"/>
<reference evidence="2" key="1">
    <citation type="journal article" date="2011" name="J. Bacteriol.">
        <title>Genome sequences of eight morphologically diverse alphaproteobacteria.</title>
        <authorList>
            <consortium name="US DOE Joint Genome Institute"/>
            <person name="Brown P.J."/>
            <person name="Kysela D.T."/>
            <person name="Buechlein A."/>
            <person name="Hemmerich C."/>
            <person name="Brun Y.V."/>
        </authorList>
    </citation>
    <scope>NUCLEOTIDE SEQUENCE [LARGE SCALE GENOMIC DNA]</scope>
    <source>
        <strain evidence="2">ATCC 49814 / DSM 5838 / IFAM 1418</strain>
    </source>
</reference>
<sequence length="392" mass="44445">MVKLHGKDFSRRDIESLSGDIRHVAGVRQMELSDGLERGIRILEFRSGTGLRFTVLIDRAMDLGDCEHNGRAIGWNSPSGFRNPALHEYEGEGGLGWLRSFSGLMVTCGLDHTLFMNSVSAENYNYNPRQQSNHSLHGRVGTIPARLTGYGERWEGDRCYLWAKGIINQGAVFGEHLELHRHIEIEVGTDIIRLNDEVINRGFYKTPHMYCYHINVGHPVLEEGSRYLAPIKDVVWAAHEEEYTAQKTGYRTAPAPQMNFHEQVWQHELASDQSGKVPVAIVNDRLNIGLQVTTRKDQFPCLYEWQNYQAGQYAFGIEPSTHHVLGNQAARDRNEMIWLNHGESKSYNTEFEILNSKQAIANSESKIKAIAQQPTEDFPPLSNNFVQIGGRN</sequence>
<evidence type="ECO:0000313" key="2">
    <source>
        <dbReference type="Proteomes" id="UP000002745"/>
    </source>
</evidence>
<dbReference type="AlphaFoldDB" id="C6XPV1"/>
<dbReference type="RefSeq" id="WP_015828516.1">
    <property type="nucleotide sequence ID" value="NC_012982.1"/>
</dbReference>
<proteinExistence type="predicted"/>
<dbReference type="Pfam" id="PF14486">
    <property type="entry name" value="DUF4432"/>
    <property type="match status" value="1"/>
</dbReference>
<dbReference type="EMBL" id="CP001678">
    <property type="protein sequence ID" value="ACT60366.1"/>
    <property type="molecule type" value="Genomic_DNA"/>
</dbReference>
<evidence type="ECO:0008006" key="3">
    <source>
        <dbReference type="Google" id="ProtNLM"/>
    </source>
</evidence>
<dbReference type="InterPro" id="IPR027839">
    <property type="entry name" value="DUF4432"/>
</dbReference>
<protein>
    <recommendedName>
        <fullName evidence="3">DUF4432 domain-containing protein</fullName>
    </recommendedName>
</protein>
<organism evidence="1 2">
    <name type="scientific">Hirschia baltica (strain ATCC 49814 / DSM 5838 / IFAM 1418)</name>
    <dbReference type="NCBI Taxonomy" id="582402"/>
    <lineage>
        <taxon>Bacteria</taxon>
        <taxon>Pseudomonadati</taxon>
        <taxon>Pseudomonadota</taxon>
        <taxon>Alphaproteobacteria</taxon>
        <taxon>Hyphomonadales</taxon>
        <taxon>Hyphomonadaceae</taxon>
        <taxon>Hirschia</taxon>
    </lineage>
</organism>
<dbReference type="CDD" id="cd09023">
    <property type="entry name" value="Aldose_epim_Ec_c4013"/>
    <property type="match status" value="1"/>
</dbReference>
<dbReference type="eggNOG" id="COG2017">
    <property type="taxonomic scope" value="Bacteria"/>
</dbReference>